<dbReference type="RefSeq" id="WP_060467657.1">
    <property type="nucleotide sequence ID" value="NZ_AP025514.1"/>
</dbReference>
<evidence type="ECO:0000313" key="2">
    <source>
        <dbReference type="EMBL" id="KWU01556.1"/>
    </source>
</evidence>
<feature type="signal peptide" evidence="1">
    <location>
        <begin position="1"/>
        <end position="22"/>
    </location>
</feature>
<dbReference type="GeneID" id="300178339"/>
<organism evidence="2 3">
    <name type="scientific">Vibrio toranzoniae</name>
    <dbReference type="NCBI Taxonomy" id="1194427"/>
    <lineage>
        <taxon>Bacteria</taxon>
        <taxon>Pseudomonadati</taxon>
        <taxon>Pseudomonadota</taxon>
        <taxon>Gammaproteobacteria</taxon>
        <taxon>Vibrionales</taxon>
        <taxon>Vibrionaceae</taxon>
        <taxon>Vibrio</taxon>
    </lineage>
</organism>
<evidence type="ECO:0000313" key="3">
    <source>
        <dbReference type="Proteomes" id="UP000057389"/>
    </source>
</evidence>
<dbReference type="AlphaFoldDB" id="A0A109D9X0"/>
<name>A0A109D9X0_9VIBR</name>
<protein>
    <recommendedName>
        <fullName evidence="4">DUF2987 domain-containing protein</fullName>
    </recommendedName>
</protein>
<comment type="caution">
    <text evidence="2">The sequence shown here is derived from an EMBL/GenBank/DDBJ whole genome shotgun (WGS) entry which is preliminary data.</text>
</comment>
<dbReference type="Pfam" id="PF11205">
    <property type="entry name" value="DUF2987"/>
    <property type="match status" value="1"/>
</dbReference>
<dbReference type="Proteomes" id="UP000057389">
    <property type="component" value="Unassembled WGS sequence"/>
</dbReference>
<gene>
    <name evidence="2" type="ORF">APQ14_05120</name>
</gene>
<evidence type="ECO:0008006" key="4">
    <source>
        <dbReference type="Google" id="ProtNLM"/>
    </source>
</evidence>
<sequence>MKKTALALLASLSLGVSLPAAAQEYMFTYSKLYTQLKNNTKEGHDDVKVAVFFVDQQAKTICHISKAWMEKEEHYEELKVSPTHELLLPVDQNLRSANPLIFVQTQEQECAYSLVVMTQEPLAGTVEITQLENLLPQMQTMLEDVSGMFSSWFTPDIQGLTLEFDNKLEGYIALSNGKQIPITQGRAKFTLAELNGSDSITLPEPTIRVLPYIPAQ</sequence>
<dbReference type="InterPro" id="IPR021370">
    <property type="entry name" value="DUF2987"/>
</dbReference>
<keyword evidence="1" id="KW-0732">Signal</keyword>
<keyword evidence="3" id="KW-1185">Reference proteome</keyword>
<dbReference type="OrthoDB" id="5815145at2"/>
<accession>A0A109D9X0</accession>
<evidence type="ECO:0000256" key="1">
    <source>
        <dbReference type="SAM" id="SignalP"/>
    </source>
</evidence>
<dbReference type="EMBL" id="LMXU01000012">
    <property type="protein sequence ID" value="KWU01556.1"/>
    <property type="molecule type" value="Genomic_DNA"/>
</dbReference>
<feature type="chain" id="PRO_5007133915" description="DUF2987 domain-containing protein" evidence="1">
    <location>
        <begin position="23"/>
        <end position="216"/>
    </location>
</feature>
<reference evidence="2 3" key="1">
    <citation type="submission" date="2015-11" db="EMBL/GenBank/DDBJ databases">
        <title>Draft WGS of Vibrio toranzoniae.</title>
        <authorList>
            <person name="Lasa A."/>
            <person name="Romalde J.L."/>
        </authorList>
    </citation>
    <scope>NUCLEOTIDE SEQUENCE [LARGE SCALE GENOMIC DNA]</scope>
    <source>
        <strain evidence="2 3">Vb 10.8</strain>
    </source>
</reference>
<proteinExistence type="predicted"/>